<keyword evidence="2" id="KW-1185">Reference proteome</keyword>
<dbReference type="AlphaFoldDB" id="A0AAV1S5T2"/>
<reference evidence="1 2" key="1">
    <citation type="submission" date="2024-01" db="EMBL/GenBank/DDBJ databases">
        <authorList>
            <person name="Waweru B."/>
        </authorList>
    </citation>
    <scope>NUCLEOTIDE SEQUENCE [LARGE SCALE GENOMIC DNA]</scope>
</reference>
<organism evidence="1 2">
    <name type="scientific">Dovyalis caffra</name>
    <dbReference type="NCBI Taxonomy" id="77055"/>
    <lineage>
        <taxon>Eukaryota</taxon>
        <taxon>Viridiplantae</taxon>
        <taxon>Streptophyta</taxon>
        <taxon>Embryophyta</taxon>
        <taxon>Tracheophyta</taxon>
        <taxon>Spermatophyta</taxon>
        <taxon>Magnoliopsida</taxon>
        <taxon>eudicotyledons</taxon>
        <taxon>Gunneridae</taxon>
        <taxon>Pentapetalae</taxon>
        <taxon>rosids</taxon>
        <taxon>fabids</taxon>
        <taxon>Malpighiales</taxon>
        <taxon>Salicaceae</taxon>
        <taxon>Flacourtieae</taxon>
        <taxon>Dovyalis</taxon>
    </lineage>
</organism>
<protein>
    <submittedName>
        <fullName evidence="1">Uncharacterized protein</fullName>
    </submittedName>
</protein>
<dbReference type="EMBL" id="CAWUPB010001168">
    <property type="protein sequence ID" value="CAK7345753.1"/>
    <property type="molecule type" value="Genomic_DNA"/>
</dbReference>
<accession>A0AAV1S5T2</accession>
<evidence type="ECO:0000313" key="2">
    <source>
        <dbReference type="Proteomes" id="UP001314170"/>
    </source>
</evidence>
<gene>
    <name evidence="1" type="ORF">DCAF_LOCUS18412</name>
</gene>
<name>A0AAV1S5T2_9ROSI</name>
<dbReference type="Proteomes" id="UP001314170">
    <property type="component" value="Unassembled WGS sequence"/>
</dbReference>
<comment type="caution">
    <text evidence="1">The sequence shown here is derived from an EMBL/GenBank/DDBJ whole genome shotgun (WGS) entry which is preliminary data.</text>
</comment>
<proteinExistence type="predicted"/>
<evidence type="ECO:0000313" key="1">
    <source>
        <dbReference type="EMBL" id="CAK7345753.1"/>
    </source>
</evidence>
<sequence>MASMSSAWRSVRLTHFGLDEMNLIGAMAQQNSMYGALSFLIPCSKVLLSLTTTTASTQAQPWRYPFS</sequence>